<protein>
    <recommendedName>
        <fullName evidence="2">DUF6533 domain-containing protein</fullName>
    </recommendedName>
</protein>
<dbReference type="OrthoDB" id="2872610at2759"/>
<evidence type="ECO:0000313" key="3">
    <source>
        <dbReference type="EMBL" id="TFK33988.1"/>
    </source>
</evidence>
<sequence>MSFLNVLDAEMLALKYSFAASFSLIIWDHILNFGEEIDAIWNNHAEPFMLKSMFIVSRYVPDIVFAYSTYGESQIFWRCGALISILSAPVTTGNTNNLNNTLSSMALDVLYSRNHIQRFLPIHDLSRCTMYTNASPIQSCILLEVLEFGKWIFALLLFFDTVVLALMVWNALAQPRQRDSEVLFFLRRDGIRMFLQSSSLGTFRITTVVLMTVGNLCKLTDLPAGNKPPLCTIFMGIFYCSGFEITPQIR</sequence>
<reference evidence="3 4" key="1">
    <citation type="journal article" date="2019" name="Nat. Ecol. Evol.">
        <title>Megaphylogeny resolves global patterns of mushroom evolution.</title>
        <authorList>
            <person name="Varga T."/>
            <person name="Krizsan K."/>
            <person name="Foldi C."/>
            <person name="Dima B."/>
            <person name="Sanchez-Garcia M."/>
            <person name="Sanchez-Ramirez S."/>
            <person name="Szollosi G.J."/>
            <person name="Szarkandi J.G."/>
            <person name="Papp V."/>
            <person name="Albert L."/>
            <person name="Andreopoulos W."/>
            <person name="Angelini C."/>
            <person name="Antonin V."/>
            <person name="Barry K.W."/>
            <person name="Bougher N.L."/>
            <person name="Buchanan P."/>
            <person name="Buyck B."/>
            <person name="Bense V."/>
            <person name="Catcheside P."/>
            <person name="Chovatia M."/>
            <person name="Cooper J."/>
            <person name="Damon W."/>
            <person name="Desjardin D."/>
            <person name="Finy P."/>
            <person name="Geml J."/>
            <person name="Haridas S."/>
            <person name="Hughes K."/>
            <person name="Justo A."/>
            <person name="Karasinski D."/>
            <person name="Kautmanova I."/>
            <person name="Kiss B."/>
            <person name="Kocsube S."/>
            <person name="Kotiranta H."/>
            <person name="LaButti K.M."/>
            <person name="Lechner B.E."/>
            <person name="Liimatainen K."/>
            <person name="Lipzen A."/>
            <person name="Lukacs Z."/>
            <person name="Mihaltcheva S."/>
            <person name="Morgado L.N."/>
            <person name="Niskanen T."/>
            <person name="Noordeloos M.E."/>
            <person name="Ohm R.A."/>
            <person name="Ortiz-Santana B."/>
            <person name="Ovrebo C."/>
            <person name="Racz N."/>
            <person name="Riley R."/>
            <person name="Savchenko A."/>
            <person name="Shiryaev A."/>
            <person name="Soop K."/>
            <person name="Spirin V."/>
            <person name="Szebenyi C."/>
            <person name="Tomsovsky M."/>
            <person name="Tulloss R.E."/>
            <person name="Uehling J."/>
            <person name="Grigoriev I.V."/>
            <person name="Vagvolgyi C."/>
            <person name="Papp T."/>
            <person name="Martin F.M."/>
            <person name="Miettinen O."/>
            <person name="Hibbett D.S."/>
            <person name="Nagy L.G."/>
        </authorList>
    </citation>
    <scope>NUCLEOTIDE SEQUENCE [LARGE SCALE GENOMIC DNA]</scope>
    <source>
        <strain evidence="3 4">CBS 166.37</strain>
    </source>
</reference>
<evidence type="ECO:0000256" key="1">
    <source>
        <dbReference type="SAM" id="Phobius"/>
    </source>
</evidence>
<dbReference type="Pfam" id="PF20151">
    <property type="entry name" value="DUF6533"/>
    <property type="match status" value="1"/>
</dbReference>
<evidence type="ECO:0000313" key="4">
    <source>
        <dbReference type="Proteomes" id="UP000308652"/>
    </source>
</evidence>
<gene>
    <name evidence="3" type="ORF">BDQ12DRAFT_764602</name>
</gene>
<feature type="domain" description="DUF6533" evidence="2">
    <location>
        <begin position="16"/>
        <end position="61"/>
    </location>
</feature>
<keyword evidence="4" id="KW-1185">Reference proteome</keyword>
<organism evidence="3 4">
    <name type="scientific">Crucibulum laeve</name>
    <dbReference type="NCBI Taxonomy" id="68775"/>
    <lineage>
        <taxon>Eukaryota</taxon>
        <taxon>Fungi</taxon>
        <taxon>Dikarya</taxon>
        <taxon>Basidiomycota</taxon>
        <taxon>Agaricomycotina</taxon>
        <taxon>Agaricomycetes</taxon>
        <taxon>Agaricomycetidae</taxon>
        <taxon>Agaricales</taxon>
        <taxon>Agaricineae</taxon>
        <taxon>Nidulariaceae</taxon>
        <taxon>Crucibulum</taxon>
    </lineage>
</organism>
<keyword evidence="1" id="KW-0472">Membrane</keyword>
<evidence type="ECO:0000259" key="2">
    <source>
        <dbReference type="Pfam" id="PF20151"/>
    </source>
</evidence>
<dbReference type="InterPro" id="IPR045340">
    <property type="entry name" value="DUF6533"/>
</dbReference>
<keyword evidence="1" id="KW-0812">Transmembrane</keyword>
<feature type="transmembrane region" description="Helical" evidence="1">
    <location>
        <begin position="151"/>
        <end position="172"/>
    </location>
</feature>
<name>A0A5C3LNU1_9AGAR</name>
<accession>A0A5C3LNU1</accession>
<dbReference type="Proteomes" id="UP000308652">
    <property type="component" value="Unassembled WGS sequence"/>
</dbReference>
<proteinExistence type="predicted"/>
<dbReference type="EMBL" id="ML213638">
    <property type="protein sequence ID" value="TFK33988.1"/>
    <property type="molecule type" value="Genomic_DNA"/>
</dbReference>
<keyword evidence="1" id="KW-1133">Transmembrane helix</keyword>
<dbReference type="AlphaFoldDB" id="A0A5C3LNU1"/>